<dbReference type="SMART" id="SM00295">
    <property type="entry name" value="B41"/>
    <property type="match status" value="1"/>
</dbReference>
<reference evidence="3 4" key="1">
    <citation type="submission" date="2021-06" db="EMBL/GenBank/DDBJ databases">
        <authorList>
            <person name="Palmer J.M."/>
        </authorList>
    </citation>
    <scope>NUCLEOTIDE SEQUENCE [LARGE SCALE GENOMIC DNA]</scope>
    <source>
        <strain evidence="3 4">GA_2019</strain>
        <tissue evidence="3">Muscle</tissue>
    </source>
</reference>
<protein>
    <recommendedName>
        <fullName evidence="2">Band 4.1 domain-containing protein</fullName>
    </recommendedName>
</protein>
<evidence type="ECO:0000256" key="1">
    <source>
        <dbReference type="SAM" id="SignalP"/>
    </source>
</evidence>
<name>A0ABV0MR82_9TELE</name>
<dbReference type="EMBL" id="JAHRIO010010669">
    <property type="protein sequence ID" value="MEQ2161605.1"/>
    <property type="molecule type" value="Genomic_DNA"/>
</dbReference>
<dbReference type="InterPro" id="IPR041155">
    <property type="entry name" value="FERM_F1"/>
</dbReference>
<evidence type="ECO:0000313" key="4">
    <source>
        <dbReference type="Proteomes" id="UP001476798"/>
    </source>
</evidence>
<gene>
    <name evidence="3" type="ORF">GOODEAATRI_011113</name>
</gene>
<evidence type="ECO:0000313" key="3">
    <source>
        <dbReference type="EMBL" id="MEQ2161605.1"/>
    </source>
</evidence>
<sequence>MIKWCMLLMASLLAMGTVTDACPTVHQNGTAHRESSDARPAAPVLRLHFYHSSQGAADSSFLSYPPGEYVAEELCIDTAKACCISPLYYSLFSLYRARDNMWFAPNHIFQLDESSSEDLFFRIRYYFPGWYCSGVSRAYRYGVKKGSESPVLDDYVMSYLFSQDCSFLTRKRIRFRFKRFIQQFSQCRTTVRDLKLKYLISIESLEKAFYTETFEVKEPASGQLIILVAADTGIQWCREKLKDSDEVCTHH</sequence>
<proteinExistence type="predicted"/>
<dbReference type="InterPro" id="IPR019749">
    <property type="entry name" value="Band_41_domain"/>
</dbReference>
<feature type="domain" description="Band 4.1" evidence="2">
    <location>
        <begin position="39"/>
        <end position="214"/>
    </location>
</feature>
<keyword evidence="1" id="KW-0732">Signal</keyword>
<comment type="caution">
    <text evidence="3">The sequence shown here is derived from an EMBL/GenBank/DDBJ whole genome shotgun (WGS) entry which is preliminary data.</text>
</comment>
<keyword evidence="4" id="KW-1185">Reference proteome</keyword>
<dbReference type="Pfam" id="PF18379">
    <property type="entry name" value="FERM_F1"/>
    <property type="match status" value="1"/>
</dbReference>
<dbReference type="InterPro" id="IPR041046">
    <property type="entry name" value="FERM_F2"/>
</dbReference>
<dbReference type="PANTHER" id="PTHR45807:SF1">
    <property type="entry name" value="TYROSINE-PROTEIN KINASE JAK2"/>
    <property type="match status" value="1"/>
</dbReference>
<dbReference type="Pfam" id="PF18377">
    <property type="entry name" value="FERM_F2"/>
    <property type="match status" value="1"/>
</dbReference>
<evidence type="ECO:0000259" key="2">
    <source>
        <dbReference type="SMART" id="SM00295"/>
    </source>
</evidence>
<dbReference type="InterPro" id="IPR051286">
    <property type="entry name" value="JAK"/>
</dbReference>
<dbReference type="Proteomes" id="UP001476798">
    <property type="component" value="Unassembled WGS sequence"/>
</dbReference>
<organism evidence="3 4">
    <name type="scientific">Goodea atripinnis</name>
    <dbReference type="NCBI Taxonomy" id="208336"/>
    <lineage>
        <taxon>Eukaryota</taxon>
        <taxon>Metazoa</taxon>
        <taxon>Chordata</taxon>
        <taxon>Craniata</taxon>
        <taxon>Vertebrata</taxon>
        <taxon>Euteleostomi</taxon>
        <taxon>Actinopterygii</taxon>
        <taxon>Neopterygii</taxon>
        <taxon>Teleostei</taxon>
        <taxon>Neoteleostei</taxon>
        <taxon>Acanthomorphata</taxon>
        <taxon>Ovalentaria</taxon>
        <taxon>Atherinomorphae</taxon>
        <taxon>Cyprinodontiformes</taxon>
        <taxon>Goodeidae</taxon>
        <taxon>Goodea</taxon>
    </lineage>
</organism>
<feature type="chain" id="PRO_5045256104" description="Band 4.1 domain-containing protein" evidence="1">
    <location>
        <begin position="22"/>
        <end position="251"/>
    </location>
</feature>
<feature type="signal peptide" evidence="1">
    <location>
        <begin position="1"/>
        <end position="21"/>
    </location>
</feature>
<dbReference type="PANTHER" id="PTHR45807">
    <property type="entry name" value="TYROSINE-PROTEIN KINASE HOPSCOTCH"/>
    <property type="match status" value="1"/>
</dbReference>
<accession>A0ABV0MR82</accession>